<dbReference type="SUPFAM" id="SSF51735">
    <property type="entry name" value="NAD(P)-binding Rossmann-fold domains"/>
    <property type="match status" value="1"/>
</dbReference>
<accession>A0A7X2V631</accession>
<protein>
    <submittedName>
        <fullName evidence="4">Oxidoreductase</fullName>
    </submittedName>
</protein>
<evidence type="ECO:0000259" key="3">
    <source>
        <dbReference type="Pfam" id="PF02894"/>
    </source>
</evidence>
<dbReference type="NCBIfam" id="NF007574">
    <property type="entry name" value="PRK10206.1"/>
    <property type="match status" value="1"/>
</dbReference>
<dbReference type="InterPro" id="IPR004104">
    <property type="entry name" value="Gfo/Idh/MocA-like_OxRdtase_C"/>
</dbReference>
<dbReference type="EMBL" id="WMIB01000017">
    <property type="protein sequence ID" value="MTH54673.1"/>
    <property type="molecule type" value="Genomic_DNA"/>
</dbReference>
<name>A0A7X2V631_9BACI</name>
<dbReference type="PANTHER" id="PTHR43708">
    <property type="entry name" value="CONSERVED EXPRESSED OXIDOREDUCTASE (EUROFUNG)"/>
    <property type="match status" value="1"/>
</dbReference>
<feature type="domain" description="Gfo/Idh/MocA-like oxidoreductase N-terminal" evidence="2">
    <location>
        <begin position="3"/>
        <end position="121"/>
    </location>
</feature>
<dbReference type="Proteomes" id="UP000434639">
    <property type="component" value="Unassembled WGS sequence"/>
</dbReference>
<dbReference type="Pfam" id="PF01408">
    <property type="entry name" value="GFO_IDH_MocA"/>
    <property type="match status" value="1"/>
</dbReference>
<dbReference type="InterPro" id="IPR051317">
    <property type="entry name" value="Gfo/Idh/MocA_oxidoreduct"/>
</dbReference>
<dbReference type="Gene3D" id="3.30.360.10">
    <property type="entry name" value="Dihydrodipicolinate Reductase, domain 2"/>
    <property type="match status" value="1"/>
</dbReference>
<evidence type="ECO:0000313" key="5">
    <source>
        <dbReference type="Proteomes" id="UP000434639"/>
    </source>
</evidence>
<comment type="caution">
    <text evidence="4">The sequence shown here is derived from an EMBL/GenBank/DDBJ whole genome shotgun (WGS) entry which is preliminary data.</text>
</comment>
<dbReference type="InterPro" id="IPR036291">
    <property type="entry name" value="NAD(P)-bd_dom_sf"/>
</dbReference>
<dbReference type="PANTHER" id="PTHR43708:SF7">
    <property type="entry name" value="OXIDOREDUCTASE"/>
    <property type="match status" value="1"/>
</dbReference>
<dbReference type="RefSeq" id="WP_155113187.1">
    <property type="nucleotide sequence ID" value="NZ_WMIB01000017.1"/>
</dbReference>
<gene>
    <name evidence="4" type="ORF">GKZ89_14820</name>
</gene>
<dbReference type="InterPro" id="IPR000683">
    <property type="entry name" value="Gfo/Idh/MocA-like_OxRdtase_N"/>
</dbReference>
<sequence length="354" mass="40350">MTLNVGFIGFGKSTTVFHLPYLQIRDNLKVKKIYSRTKKTEMEEPYKKDGIEFVYDLQELLADESISLITICTSDETHYDFAKACLEHGKHVLVEKPFSFTGEEARELLRLAASRNLIIMPYQNRRFDSDFLAVQQALESGKLGDPVEIESHFDYYRPEAPDSPESSRYKGAVYGLGVHLIDQAVSLFGKPEKMYYDIRSVRNPGNPDDYFHIELFYSGFKYILKMSHLVKEPYPKFLIQGTSGTFIKYGIDQQEDHLRKLGKKPGEEGFGEDPEASYGKLIYMENGMEKTDILPTPLGDYGKIYDLLYDSIVHGKPKPVSNKEIETVIEIMERGVNGANPKVLTFTVEDEGIS</sequence>
<dbReference type="AlphaFoldDB" id="A0A7X2V631"/>
<evidence type="ECO:0000313" key="4">
    <source>
        <dbReference type="EMBL" id="MTH54673.1"/>
    </source>
</evidence>
<dbReference type="OrthoDB" id="9815825at2"/>
<evidence type="ECO:0000259" key="2">
    <source>
        <dbReference type="Pfam" id="PF01408"/>
    </source>
</evidence>
<comment type="similarity">
    <text evidence="1">Belongs to the Gfo/Idh/MocA family.</text>
</comment>
<dbReference type="GO" id="GO:0000166">
    <property type="term" value="F:nucleotide binding"/>
    <property type="evidence" value="ECO:0007669"/>
    <property type="project" value="InterPro"/>
</dbReference>
<evidence type="ECO:0000256" key="1">
    <source>
        <dbReference type="ARBA" id="ARBA00010928"/>
    </source>
</evidence>
<keyword evidence="5" id="KW-1185">Reference proteome</keyword>
<dbReference type="Pfam" id="PF02894">
    <property type="entry name" value="GFO_IDH_MocA_C"/>
    <property type="match status" value="1"/>
</dbReference>
<reference evidence="4 5" key="1">
    <citation type="journal article" date="2017" name="Int. J. Syst. Evol. Microbiol.">
        <title>Bacillus mangrovi sp. nov., isolated from a sediment sample from a mangrove forest.</title>
        <authorList>
            <person name="Gupta V."/>
            <person name="Singh P.K."/>
            <person name="Korpole S."/>
            <person name="Tanuku N.R.S."/>
            <person name="Pinnaka A.K."/>
        </authorList>
    </citation>
    <scope>NUCLEOTIDE SEQUENCE [LARGE SCALE GENOMIC DNA]</scope>
    <source>
        <strain evidence="4 5">KCTC 33872</strain>
    </source>
</reference>
<feature type="domain" description="Gfo/Idh/MocA-like oxidoreductase C-terminal" evidence="3">
    <location>
        <begin position="136"/>
        <end position="341"/>
    </location>
</feature>
<organism evidence="4 5">
    <name type="scientific">Metabacillus mangrovi</name>
    <dbReference type="NCBI Taxonomy" id="1491830"/>
    <lineage>
        <taxon>Bacteria</taxon>
        <taxon>Bacillati</taxon>
        <taxon>Bacillota</taxon>
        <taxon>Bacilli</taxon>
        <taxon>Bacillales</taxon>
        <taxon>Bacillaceae</taxon>
        <taxon>Metabacillus</taxon>
    </lineage>
</organism>
<proteinExistence type="inferred from homology"/>
<dbReference type="Gene3D" id="3.40.50.720">
    <property type="entry name" value="NAD(P)-binding Rossmann-like Domain"/>
    <property type="match status" value="1"/>
</dbReference>